<keyword evidence="3" id="KW-0067">ATP-binding</keyword>
<accession>A0A0X3PI23</accession>
<evidence type="ECO:0000256" key="5">
    <source>
        <dbReference type="ARBA" id="ARBA00023146"/>
    </source>
</evidence>
<feature type="domain" description="Aminoacyl-transfer RNA synthetases class-II family profile" evidence="8">
    <location>
        <begin position="908"/>
        <end position="1149"/>
    </location>
</feature>
<dbReference type="InterPro" id="IPR020056">
    <property type="entry name" value="Rbsml_bL25/Gln-tRNA_synth_N"/>
</dbReference>
<dbReference type="InterPro" id="IPR000924">
    <property type="entry name" value="Glu/Gln-tRNA-synth"/>
</dbReference>
<dbReference type="SUPFAM" id="SSF47616">
    <property type="entry name" value="GST C-terminal domain-like"/>
    <property type="match status" value="1"/>
</dbReference>
<dbReference type="GO" id="GO:0006424">
    <property type="term" value="P:glutamyl-tRNA aminoacylation"/>
    <property type="evidence" value="ECO:0007669"/>
    <property type="project" value="InterPro"/>
</dbReference>
<dbReference type="FunFam" id="3.90.800.10:FF:000001">
    <property type="entry name" value="Glutamine--tRNA ligase"/>
    <property type="match status" value="1"/>
</dbReference>
<protein>
    <submittedName>
        <fullName evidence="9">Uncharacterized protein</fullName>
    </submittedName>
</protein>
<dbReference type="PANTHER" id="PTHR43382:SF2">
    <property type="entry name" value="BIFUNCTIONAL GLUTAMATE_PROLINE--TRNA LIGASE"/>
    <property type="match status" value="1"/>
</dbReference>
<dbReference type="InterPro" id="IPR045864">
    <property type="entry name" value="aa-tRNA-synth_II/BPL/LPL"/>
</dbReference>
<evidence type="ECO:0000259" key="8">
    <source>
        <dbReference type="PROSITE" id="PS50862"/>
    </source>
</evidence>
<evidence type="ECO:0000256" key="6">
    <source>
        <dbReference type="SAM" id="MobiDB-lite"/>
    </source>
</evidence>
<dbReference type="HAMAP" id="MF_01571">
    <property type="entry name" value="Pro_tRNA_synth_type3"/>
    <property type="match status" value="1"/>
</dbReference>
<evidence type="ECO:0000313" key="9">
    <source>
        <dbReference type="EMBL" id="JAP47882.1"/>
    </source>
</evidence>
<keyword evidence="4" id="KW-0648">Protein biosynthesis</keyword>
<dbReference type="InterPro" id="IPR017449">
    <property type="entry name" value="Pro-tRNA_synth_II"/>
</dbReference>
<dbReference type="InterPro" id="IPR020058">
    <property type="entry name" value="Glu/Gln-tRNA-synth_Ib_cat-dom"/>
</dbReference>
<dbReference type="InterPro" id="IPR004526">
    <property type="entry name" value="Glu-tRNA-synth_arc/euk"/>
</dbReference>
<dbReference type="FunFam" id="3.30.110.30:FF:000001">
    <property type="entry name" value="Bifunctional glutamate/proline--tRNA ligase"/>
    <property type="match status" value="1"/>
</dbReference>
<reference evidence="9" key="1">
    <citation type="submission" date="2016-01" db="EMBL/GenBank/DDBJ databases">
        <title>Reference transcriptome for the parasite Schistocephalus solidus: insights into the molecular evolution of parasitism.</title>
        <authorList>
            <person name="Hebert F.O."/>
            <person name="Grambauer S."/>
            <person name="Barber I."/>
            <person name="Landry C.R."/>
            <person name="Aubin-Horth N."/>
        </authorList>
    </citation>
    <scope>NUCLEOTIDE SEQUENCE</scope>
</reference>
<dbReference type="InterPro" id="IPR014729">
    <property type="entry name" value="Rossmann-like_a/b/a_fold"/>
</dbReference>
<dbReference type="PROSITE" id="PS00178">
    <property type="entry name" value="AA_TRNA_LIGASE_I"/>
    <property type="match status" value="1"/>
</dbReference>
<feature type="domain" description="GST C-terminal" evidence="7">
    <location>
        <begin position="1"/>
        <end position="147"/>
    </location>
</feature>
<gene>
    <name evidence="9" type="ORF">TR90990</name>
</gene>
<dbReference type="GO" id="GO:0017101">
    <property type="term" value="C:aminoacyl-tRNA synthetase multienzyme complex"/>
    <property type="evidence" value="ECO:0007669"/>
    <property type="project" value="TreeGrafter"/>
</dbReference>
<dbReference type="Pfam" id="PF00749">
    <property type="entry name" value="tRNA-synt_1c"/>
    <property type="match status" value="1"/>
</dbReference>
<feature type="compositionally biased region" description="Low complexity" evidence="6">
    <location>
        <begin position="741"/>
        <end position="760"/>
    </location>
</feature>
<dbReference type="GO" id="GO:0006433">
    <property type="term" value="P:prolyl-tRNA aminoacylation"/>
    <property type="evidence" value="ECO:0007669"/>
    <property type="project" value="InterPro"/>
</dbReference>
<dbReference type="Gene3D" id="3.30.110.30">
    <property type="entry name" value="C-terminal domain of ProRS"/>
    <property type="match status" value="1"/>
</dbReference>
<dbReference type="FunFam" id="3.30.930.10:FF:000007">
    <property type="entry name" value="Bifunctional glutamate/proline--tRNA ligase"/>
    <property type="match status" value="1"/>
</dbReference>
<dbReference type="HAMAP" id="MF_02076">
    <property type="entry name" value="Glu_tRNA_synth_type2"/>
    <property type="match status" value="1"/>
</dbReference>
<dbReference type="Pfam" id="PF20974">
    <property type="entry name" value="tRNA-synt_1c_C2"/>
    <property type="match status" value="1"/>
</dbReference>
<dbReference type="GO" id="GO:0004818">
    <property type="term" value="F:glutamate-tRNA ligase activity"/>
    <property type="evidence" value="ECO:0007669"/>
    <property type="project" value="InterPro"/>
</dbReference>
<dbReference type="InterPro" id="IPR036621">
    <property type="entry name" value="Anticodon-bd_dom_sf"/>
</dbReference>
<dbReference type="InterPro" id="IPR033721">
    <property type="entry name" value="ProRS_core_arch_euk"/>
</dbReference>
<dbReference type="GO" id="GO:0005524">
    <property type="term" value="F:ATP binding"/>
    <property type="evidence" value="ECO:0007669"/>
    <property type="project" value="UniProtKB-KW"/>
</dbReference>
<dbReference type="CDD" id="cd00862">
    <property type="entry name" value="ProRS_anticodon_zinc"/>
    <property type="match status" value="1"/>
</dbReference>
<dbReference type="NCBIfam" id="TIGR00408">
    <property type="entry name" value="proS_fam_I"/>
    <property type="match status" value="1"/>
</dbReference>
<dbReference type="InterPro" id="IPR036282">
    <property type="entry name" value="Glutathione-S-Trfase_C_sf"/>
</dbReference>
<dbReference type="Pfam" id="PF03129">
    <property type="entry name" value="HGTP_anticodon"/>
    <property type="match status" value="1"/>
</dbReference>
<evidence type="ECO:0000256" key="2">
    <source>
        <dbReference type="ARBA" id="ARBA00022741"/>
    </source>
</evidence>
<dbReference type="Gene3D" id="3.40.50.800">
    <property type="entry name" value="Anticodon-binding domain"/>
    <property type="match status" value="1"/>
</dbReference>
<evidence type="ECO:0000256" key="3">
    <source>
        <dbReference type="ARBA" id="ARBA00022840"/>
    </source>
</evidence>
<feature type="compositionally biased region" description="Basic and acidic residues" evidence="6">
    <location>
        <begin position="761"/>
        <end position="791"/>
    </location>
</feature>
<dbReference type="InterPro" id="IPR020061">
    <property type="entry name" value="Glu_tRNA_lig_a-bdl"/>
</dbReference>
<dbReference type="Pfam" id="PF09180">
    <property type="entry name" value="ProRS-C_1"/>
    <property type="match status" value="1"/>
</dbReference>
<dbReference type="InterPro" id="IPR010987">
    <property type="entry name" value="Glutathione-S-Trfase_C-like"/>
</dbReference>
<dbReference type="InterPro" id="IPR016061">
    <property type="entry name" value="Pro-tRNA_ligase_II_C"/>
</dbReference>
<dbReference type="InterPro" id="IPR004499">
    <property type="entry name" value="Pro-tRNA-ligase_IIa_arc-type"/>
</dbReference>
<feature type="region of interest" description="Disordered" evidence="6">
    <location>
        <begin position="722"/>
        <end position="872"/>
    </location>
</feature>
<dbReference type="Pfam" id="PF03950">
    <property type="entry name" value="tRNA-synt_1c_C"/>
    <property type="match status" value="1"/>
</dbReference>
<dbReference type="PROSITE" id="PS50862">
    <property type="entry name" value="AA_TRNA_LIGASE_II"/>
    <property type="match status" value="1"/>
</dbReference>
<proteinExistence type="inferred from homology"/>
<dbReference type="InterPro" id="IPR006195">
    <property type="entry name" value="aa-tRNA-synth_II"/>
</dbReference>
<dbReference type="PANTHER" id="PTHR43382">
    <property type="entry name" value="PROLYL-TRNA SYNTHETASE"/>
    <property type="match status" value="1"/>
</dbReference>
<dbReference type="NCBIfam" id="TIGR00463">
    <property type="entry name" value="gltX_arch"/>
    <property type="match status" value="1"/>
</dbReference>
<keyword evidence="2" id="KW-0547">Nucleotide-binding</keyword>
<dbReference type="FunFam" id="3.40.50.620:FF:000070">
    <property type="entry name" value="Bifunctional glutamate/proline--tRNA ligase"/>
    <property type="match status" value="1"/>
</dbReference>
<dbReference type="InterPro" id="IPR049437">
    <property type="entry name" value="tRNA-synt_1c_C2"/>
</dbReference>
<organism evidence="9">
    <name type="scientific">Schistocephalus solidus</name>
    <name type="common">Tapeworm</name>
    <dbReference type="NCBI Taxonomy" id="70667"/>
    <lineage>
        <taxon>Eukaryota</taxon>
        <taxon>Metazoa</taxon>
        <taxon>Spiralia</taxon>
        <taxon>Lophotrochozoa</taxon>
        <taxon>Platyhelminthes</taxon>
        <taxon>Cestoda</taxon>
        <taxon>Eucestoda</taxon>
        <taxon>Diphyllobothriidea</taxon>
        <taxon>Diphyllobothriidae</taxon>
        <taxon>Schistocephalus</taxon>
    </lineage>
</organism>
<dbReference type="GO" id="GO:0004827">
    <property type="term" value="F:proline-tRNA ligase activity"/>
    <property type="evidence" value="ECO:0007669"/>
    <property type="project" value="InterPro"/>
</dbReference>
<feature type="compositionally biased region" description="Polar residues" evidence="6">
    <location>
        <begin position="793"/>
        <end position="803"/>
    </location>
</feature>
<name>A0A0X3PI23_SCHSO</name>
<dbReference type="FunFam" id="3.40.50.800:FF:000005">
    <property type="entry name" value="bifunctional glutamate/proline--tRNA ligase"/>
    <property type="match status" value="1"/>
</dbReference>
<dbReference type="SUPFAM" id="SSF55681">
    <property type="entry name" value="Class II aaRS and biotin synthetases"/>
    <property type="match status" value="1"/>
</dbReference>
<keyword evidence="5" id="KW-0030">Aminoacyl-tRNA synthetase</keyword>
<dbReference type="SUPFAM" id="SSF52374">
    <property type="entry name" value="Nucleotidylyl transferase"/>
    <property type="match status" value="1"/>
</dbReference>
<dbReference type="Gene3D" id="1.20.1050.130">
    <property type="match status" value="1"/>
</dbReference>
<feature type="compositionally biased region" description="Basic and acidic residues" evidence="6">
    <location>
        <begin position="831"/>
        <end position="844"/>
    </location>
</feature>
<dbReference type="InterPro" id="IPR004154">
    <property type="entry name" value="Anticodon-bd"/>
</dbReference>
<keyword evidence="1" id="KW-0436">Ligase</keyword>
<dbReference type="GO" id="GO:0005737">
    <property type="term" value="C:cytoplasm"/>
    <property type="evidence" value="ECO:0007669"/>
    <property type="project" value="InterPro"/>
</dbReference>
<evidence type="ECO:0000256" key="1">
    <source>
        <dbReference type="ARBA" id="ARBA00022598"/>
    </source>
</evidence>
<dbReference type="SMART" id="SM00946">
    <property type="entry name" value="ProRS-C_1"/>
    <property type="match status" value="1"/>
</dbReference>
<evidence type="ECO:0000256" key="4">
    <source>
        <dbReference type="ARBA" id="ARBA00022917"/>
    </source>
</evidence>
<dbReference type="InterPro" id="IPR002314">
    <property type="entry name" value="aa-tRNA-synt_IIb"/>
</dbReference>
<dbReference type="SUPFAM" id="SSF64586">
    <property type="entry name" value="C-terminal domain of ProRS"/>
    <property type="match status" value="1"/>
</dbReference>
<dbReference type="Gene3D" id="3.30.930.10">
    <property type="entry name" value="Bira Bifunctional Protein, Domain 2"/>
    <property type="match status" value="1"/>
</dbReference>
<dbReference type="FunFam" id="1.10.1160.10:FF:000001">
    <property type="entry name" value="Glutamine--tRNA ligase"/>
    <property type="match status" value="1"/>
</dbReference>
<dbReference type="CDD" id="cd00778">
    <property type="entry name" value="ProRS_core_arch_euk"/>
    <property type="match status" value="1"/>
</dbReference>
<dbReference type="InterPro" id="IPR001412">
    <property type="entry name" value="aa-tRNA-synth_I_CS"/>
</dbReference>
<dbReference type="InterPro" id="IPR020059">
    <property type="entry name" value="Glu/Gln-tRNA-synth_Ib_codon-bd"/>
</dbReference>
<dbReference type="PRINTS" id="PR00987">
    <property type="entry name" value="TRNASYNTHGLU"/>
</dbReference>
<dbReference type="Gene3D" id="2.40.240.10">
    <property type="entry name" value="Ribosomal Protein L25, Chain P"/>
    <property type="match status" value="1"/>
</dbReference>
<sequence length="1375" mass="154492">MEILASLIKELLQQTCKVNIDPNFKTLLGLTDITDERLQIEVMNWIRFSRVYLSQAQTFQDALKELNRCLAHRSFLVGDVLTLADVAVWARLNCSSEWQAIVEAAAQNPLGTSNLCHLRRLYHHLADLPGLRSVNETLSMSRFRLPAAAATPVVDSASTAIRPTKASAKDMKFEEGGKFEELPGAKMGEVVVRFPPEASGFLHIGHAKAALINQNYKDTFNGRLLLRFDDTNPTKETLEYETAILEDLPRLGITWDSLTYTSDYFDKMVNFCTQMIQEGKAYADNTDMEIMRTEREQRKESTCRNNDIATNMAWWKEMQAGTDFGTKCCIRAKIDMSSDNGAMRDPTIYRCKSEPHIRTGNKYLVYPTYDFACPIVDSIEGVTHALRTSEYNDRNAQYYWMCDALHIRKPTVVDYSRLALQSTLLSKRKLNWFVSEGLVSGWDDPRMPTVRGILRHGLTPEGLRQFVLAQGSSRSTAVMEWDKIWAFNKKVLDPITPRYTGLYMDASIPAGSPNVPQGLVAVTITGQTRAETKSTPLHPKDAKIGKKDIVLAPVVLVELADAVCFKENENVTFINWGNLRIRKIHRTSDGQVTNVEADLNLEDTDYKKTQKITWLADPSHCSNLPVEIIQLTPLTCVIYGNLISKNILGKDDDFKQFVNRDSLKEESFIGDPQLRNLKRGDIIQLQRKGFYICDEPYHPSHPATGRESPCVLIYIPDGTTKARPTAGSKFKAEDEPQAEQSRTSSRPSATNTAAAAADKALSPEEAAKRAEKERLKEEKKAARKQGREKAKQAHQQHPGQPNESDPVLCSPPPASVPAATTLAPVQQQHTQADHQKPIQKEAKQKAPKATATAGTVADSSGPKKQTRLGMEAKKEENTADWYTQVITKAEMLEYYDVSGCYILRPWSFFIWSQIQAFFDEAIRGYGVDNTYFPMFVSKNALEQEKSHIADFAPEVAWVTKSGDSDMAEPIAIRPTSETIIYPAFAKWIKSHRDLPLKVNQWSNIVRWEFKHPTPFLRTREFLWQEGHTAYADKAEAENEVLHILDLYKDVYEKLLAIPVVKGRKTEREKFPGGDYTTTVEVYIGASGRAIQGATSHHLGQNFSRIFEVVFEHPETRQPCYVYQNSWGITTRTIGVMVMVHADNHGLVLPPRVAKYQAVVVPCGITAKTTDEERERLLAKARDLTKQISTQSRIRVHLDDRDHVSPGWKFNHWELKGVPVRVELGFKDMAAGQVTVVIRYTGEKIAIPEKGLAERLTNLLDEIHSTMLARATEIQRDHVLPAKNMDELRAVLDKKSLALVPFCESPDCEDCVREESTKNTVVGPGMPAMGAKSLCIPFEGQLPGLRTGPVTDGSPCLRHPLCSAPARSYVLFGRSY</sequence>
<evidence type="ECO:0000259" key="7">
    <source>
        <dbReference type="PROSITE" id="PS50405"/>
    </source>
</evidence>
<dbReference type="EMBL" id="GEEE01015343">
    <property type="protein sequence ID" value="JAP47882.1"/>
    <property type="molecule type" value="Transcribed_RNA"/>
</dbReference>
<dbReference type="Gene3D" id="3.90.800.10">
    <property type="entry name" value="Glutamyl-tRNA Synthetase, Domain 3"/>
    <property type="match status" value="1"/>
</dbReference>
<dbReference type="Gene3D" id="3.40.50.620">
    <property type="entry name" value="HUPs"/>
    <property type="match status" value="1"/>
</dbReference>
<dbReference type="SUPFAM" id="SSF52954">
    <property type="entry name" value="Class II aaRS ABD-related"/>
    <property type="match status" value="1"/>
</dbReference>
<dbReference type="Gene3D" id="1.10.1160.10">
    <property type="entry name" value="Glutamyl-trna Synthetase, Domain 2"/>
    <property type="match status" value="1"/>
</dbReference>
<dbReference type="PROSITE" id="PS50405">
    <property type="entry name" value="GST_CTER"/>
    <property type="match status" value="1"/>
</dbReference>
<dbReference type="InterPro" id="IPR011035">
    <property type="entry name" value="Ribosomal_bL25/Gln-tRNA_synth"/>
</dbReference>
<dbReference type="Pfam" id="PF00587">
    <property type="entry name" value="tRNA-synt_2b"/>
    <property type="match status" value="1"/>
</dbReference>
<dbReference type="SUPFAM" id="SSF50715">
    <property type="entry name" value="Ribosomal protein L25-like"/>
    <property type="match status" value="1"/>
</dbReference>